<protein>
    <recommendedName>
        <fullName evidence="1">DUF155 domain-containing protein</fullName>
    </recommendedName>
</protein>
<name>W4V9I2_9FIRM</name>
<dbReference type="InterPro" id="IPR003734">
    <property type="entry name" value="DUF155"/>
</dbReference>
<dbReference type="STRING" id="1294263.JCM21531_3428"/>
<keyword evidence="3" id="KW-1185">Reference proteome</keyword>
<gene>
    <name evidence="2" type="ORF">JCM21531_3428</name>
</gene>
<comment type="caution">
    <text evidence="2">The sequence shown here is derived from an EMBL/GenBank/DDBJ whole genome shotgun (WGS) entry which is preliminary data.</text>
</comment>
<accession>W4V9I2</accession>
<sequence length="187" mass="21957">MDGELVNMKTVRFISYKVAASLPLDKIAAFLKTNMKFKWNEYILVTGDQLDAILKYHSEEKAVYLFKYGCISFVNFMDKEIYSFLKYLESITSKMNYNLMPKYHESHNIIIDENLNCSLWENTAIKVDYDKNIDHVVSIVLARSTQMSFFETQLNTMLDNAEKFVILLQKGRLLTFTKKSYTIMLKF</sequence>
<dbReference type="Pfam" id="PF02582">
    <property type="entry name" value="DUF155"/>
    <property type="match status" value="1"/>
</dbReference>
<evidence type="ECO:0000313" key="3">
    <source>
        <dbReference type="Proteomes" id="UP000019109"/>
    </source>
</evidence>
<evidence type="ECO:0000313" key="2">
    <source>
        <dbReference type="EMBL" id="GAE89862.1"/>
    </source>
</evidence>
<dbReference type="EMBL" id="BAVR01000048">
    <property type="protein sequence ID" value="GAE89862.1"/>
    <property type="molecule type" value="Genomic_DNA"/>
</dbReference>
<feature type="domain" description="DUF155" evidence="1">
    <location>
        <begin position="63"/>
        <end position="179"/>
    </location>
</feature>
<organism evidence="2 3">
    <name type="scientific">Acetivibrio straminisolvens JCM 21531</name>
    <dbReference type="NCBI Taxonomy" id="1294263"/>
    <lineage>
        <taxon>Bacteria</taxon>
        <taxon>Bacillati</taxon>
        <taxon>Bacillota</taxon>
        <taxon>Clostridia</taxon>
        <taxon>Eubacteriales</taxon>
        <taxon>Oscillospiraceae</taxon>
        <taxon>Acetivibrio</taxon>
    </lineage>
</organism>
<proteinExistence type="predicted"/>
<dbReference type="AlphaFoldDB" id="W4V9I2"/>
<evidence type="ECO:0000259" key="1">
    <source>
        <dbReference type="Pfam" id="PF02582"/>
    </source>
</evidence>
<reference evidence="2" key="1">
    <citation type="journal article" date="2014" name="Genome Announc.">
        <title>Draft Genome Sequence of Clostridium straminisolvens Strain JCM 21531T, Isolated from a Cellulose-Degrading Bacterial Community.</title>
        <authorList>
            <person name="Yuki M."/>
            <person name="Oshima K."/>
            <person name="Suda W."/>
            <person name="Sakamoto M."/>
            <person name="Kitamura K."/>
            <person name="Iida T."/>
            <person name="Hattori M."/>
            <person name="Ohkuma M."/>
        </authorList>
    </citation>
    <scope>NUCLEOTIDE SEQUENCE [LARGE SCALE GENOMIC DNA]</scope>
    <source>
        <strain evidence="2">JCM 21531</strain>
    </source>
</reference>
<dbReference type="Proteomes" id="UP000019109">
    <property type="component" value="Unassembled WGS sequence"/>
</dbReference>